<protein>
    <submittedName>
        <fullName evidence="1">Uncharacterized protein</fullName>
    </submittedName>
</protein>
<sequence>MDPLAPELLDLIFKHVMNDFDPRELADALTTFSLVSREWREIAQPILLSRYPRSRHHRNKELFITLSEQPHLQRHVKNLWIQTKALDSVPLYESVFRELAPGRNTLIITNEFCGLFPKHIFATISHCLLAGHLTKLYLSDLNGFPINIFYSLPSLRELHLHASTLLVIPPSQSSGLSYSPSWTRAPKAELIHLFIEGASTEQMNILTWFMGSECAFNISRLKTFHTLEAVKSSSTDTSTYTMCQEFIKRVSSSLRDLALDPNPGVLLVPDSFTFESLPKVRSVKLSLQNDHFPSTNFLPWAADALEHLVYAEVLEYVELPCRLSGDEAITLDPSFGWHRLDDVLASSRFPNLKSVIFGFVGVTSCEREGMGVIGDAIPSLLPRLSDKGILTVEISPGKIRLDQIPLRSKLMKPFRGQANLQLSYPRTGCTVGPHRRLFLREIWEHNLDERRLSLSWGVRYSLLVGVLGIQISQFLNGVFVAPWLVTLARSKPPSPPDSLSKVHGTRGLTIVKKEVYDGRKVASLLRGNPYLFAISAVYCSVR</sequence>
<organism evidence="1 2">
    <name type="scientific">Pluteus cervinus</name>
    <dbReference type="NCBI Taxonomy" id="181527"/>
    <lineage>
        <taxon>Eukaryota</taxon>
        <taxon>Fungi</taxon>
        <taxon>Dikarya</taxon>
        <taxon>Basidiomycota</taxon>
        <taxon>Agaricomycotina</taxon>
        <taxon>Agaricomycetes</taxon>
        <taxon>Agaricomycetidae</taxon>
        <taxon>Agaricales</taxon>
        <taxon>Pluteineae</taxon>
        <taxon>Pluteaceae</taxon>
        <taxon>Pluteus</taxon>
    </lineage>
</organism>
<proteinExistence type="predicted"/>
<gene>
    <name evidence="1" type="ORF">BDN72DRAFT_883476</name>
</gene>
<dbReference type="Proteomes" id="UP000308600">
    <property type="component" value="Unassembled WGS sequence"/>
</dbReference>
<evidence type="ECO:0000313" key="2">
    <source>
        <dbReference type="Proteomes" id="UP000308600"/>
    </source>
</evidence>
<evidence type="ECO:0000313" key="1">
    <source>
        <dbReference type="EMBL" id="TFK60699.1"/>
    </source>
</evidence>
<reference evidence="1 2" key="1">
    <citation type="journal article" date="2019" name="Nat. Ecol. Evol.">
        <title>Megaphylogeny resolves global patterns of mushroom evolution.</title>
        <authorList>
            <person name="Varga T."/>
            <person name="Krizsan K."/>
            <person name="Foldi C."/>
            <person name="Dima B."/>
            <person name="Sanchez-Garcia M."/>
            <person name="Sanchez-Ramirez S."/>
            <person name="Szollosi G.J."/>
            <person name="Szarkandi J.G."/>
            <person name="Papp V."/>
            <person name="Albert L."/>
            <person name="Andreopoulos W."/>
            <person name="Angelini C."/>
            <person name="Antonin V."/>
            <person name="Barry K.W."/>
            <person name="Bougher N.L."/>
            <person name="Buchanan P."/>
            <person name="Buyck B."/>
            <person name="Bense V."/>
            <person name="Catcheside P."/>
            <person name="Chovatia M."/>
            <person name="Cooper J."/>
            <person name="Damon W."/>
            <person name="Desjardin D."/>
            <person name="Finy P."/>
            <person name="Geml J."/>
            <person name="Haridas S."/>
            <person name="Hughes K."/>
            <person name="Justo A."/>
            <person name="Karasinski D."/>
            <person name="Kautmanova I."/>
            <person name="Kiss B."/>
            <person name="Kocsube S."/>
            <person name="Kotiranta H."/>
            <person name="LaButti K.M."/>
            <person name="Lechner B.E."/>
            <person name="Liimatainen K."/>
            <person name="Lipzen A."/>
            <person name="Lukacs Z."/>
            <person name="Mihaltcheva S."/>
            <person name="Morgado L.N."/>
            <person name="Niskanen T."/>
            <person name="Noordeloos M.E."/>
            <person name="Ohm R.A."/>
            <person name="Ortiz-Santana B."/>
            <person name="Ovrebo C."/>
            <person name="Racz N."/>
            <person name="Riley R."/>
            <person name="Savchenko A."/>
            <person name="Shiryaev A."/>
            <person name="Soop K."/>
            <person name="Spirin V."/>
            <person name="Szebenyi C."/>
            <person name="Tomsovsky M."/>
            <person name="Tulloss R.E."/>
            <person name="Uehling J."/>
            <person name="Grigoriev I.V."/>
            <person name="Vagvolgyi C."/>
            <person name="Papp T."/>
            <person name="Martin F.M."/>
            <person name="Miettinen O."/>
            <person name="Hibbett D.S."/>
            <person name="Nagy L.G."/>
        </authorList>
    </citation>
    <scope>NUCLEOTIDE SEQUENCE [LARGE SCALE GENOMIC DNA]</scope>
    <source>
        <strain evidence="1 2">NL-1719</strain>
    </source>
</reference>
<name>A0ACD3A4W9_9AGAR</name>
<dbReference type="EMBL" id="ML208742">
    <property type="protein sequence ID" value="TFK60699.1"/>
    <property type="molecule type" value="Genomic_DNA"/>
</dbReference>
<keyword evidence="2" id="KW-1185">Reference proteome</keyword>
<accession>A0ACD3A4W9</accession>